<reference evidence="2 3" key="1">
    <citation type="submission" date="2015-01" db="EMBL/GenBank/DDBJ databases">
        <title>Evolution of Trichinella species and genotypes.</title>
        <authorList>
            <person name="Korhonen P.K."/>
            <person name="Edoardo P."/>
            <person name="Giuseppe L.R."/>
            <person name="Gasser R.B."/>
        </authorList>
    </citation>
    <scope>NUCLEOTIDE SEQUENCE [LARGE SCALE GENOMIC DNA]</scope>
    <source>
        <strain evidence="2">ISS3</strain>
    </source>
</reference>
<sequence length="407" mass="45624">MKIGPEAEEDEDNFQKFLEFAQWQASLLTKPMEEDIGTPARRTEHRTSPKKPLRPKWKSGGRITSSAVALAVTATGSCPFCESHLSGVKLPRASTVSSGWVQANSSQALALKHIERADSLDGTQHRAMRHAGLGKSQNGSPPDCACVRTGSAFSTPARKCHLYGRTSPKPLVSRGRTRRGGVAPERRLRKVEFRLGADSDSKQPASRRSVEALVIPWICGRIPKARVARRTARLKTPFKRPLIVDILIRVDHYYDFVTGPMRRNATGPVALETLLSWVVCGKPRPGPVAEKRVLLTKIEEPTNASLRRFWEVEAMGINPEDDAEPEDARMVEKFEDSLSFDGERYQVRLPWSRSQPDLPVRIKQAMRQLTAVERRLARSDKDSRDNNQPYGSIWTTAWLNQHLNPVL</sequence>
<evidence type="ECO:0000313" key="2">
    <source>
        <dbReference type="EMBL" id="KRY34825.1"/>
    </source>
</evidence>
<accession>A0A0V1BCY1</accession>
<evidence type="ECO:0000313" key="3">
    <source>
        <dbReference type="Proteomes" id="UP000054776"/>
    </source>
</evidence>
<keyword evidence="3" id="KW-1185">Reference proteome</keyword>
<dbReference type="Proteomes" id="UP000054776">
    <property type="component" value="Unassembled WGS sequence"/>
</dbReference>
<evidence type="ECO:0000256" key="1">
    <source>
        <dbReference type="SAM" id="MobiDB-lite"/>
    </source>
</evidence>
<dbReference type="OrthoDB" id="5864015at2759"/>
<protein>
    <recommendedName>
        <fullName evidence="4">Peptidase aspartic putative domain-containing protein</fullName>
    </recommendedName>
</protein>
<evidence type="ECO:0008006" key="4">
    <source>
        <dbReference type="Google" id="ProtNLM"/>
    </source>
</evidence>
<organism evidence="2 3">
    <name type="scientific">Trichinella spiralis</name>
    <name type="common">Trichina worm</name>
    <dbReference type="NCBI Taxonomy" id="6334"/>
    <lineage>
        <taxon>Eukaryota</taxon>
        <taxon>Metazoa</taxon>
        <taxon>Ecdysozoa</taxon>
        <taxon>Nematoda</taxon>
        <taxon>Enoplea</taxon>
        <taxon>Dorylaimia</taxon>
        <taxon>Trichinellida</taxon>
        <taxon>Trichinellidae</taxon>
        <taxon>Trichinella</taxon>
    </lineage>
</organism>
<comment type="caution">
    <text evidence="2">The sequence shown here is derived from an EMBL/GenBank/DDBJ whole genome shotgun (WGS) entry which is preliminary data.</text>
</comment>
<dbReference type="InParanoid" id="A0A0V1BCY1"/>
<dbReference type="AlphaFoldDB" id="A0A0V1BCY1"/>
<proteinExistence type="predicted"/>
<feature type="region of interest" description="Disordered" evidence="1">
    <location>
        <begin position="29"/>
        <end position="60"/>
    </location>
</feature>
<dbReference type="EMBL" id="JYDH01000061">
    <property type="protein sequence ID" value="KRY34825.1"/>
    <property type="molecule type" value="Genomic_DNA"/>
</dbReference>
<gene>
    <name evidence="2" type="ORF">T01_278</name>
</gene>
<feature type="compositionally biased region" description="Basic residues" evidence="1">
    <location>
        <begin position="48"/>
        <end position="59"/>
    </location>
</feature>
<name>A0A0V1BCY1_TRISP</name>